<keyword evidence="8" id="KW-1185">Reference proteome</keyword>
<keyword evidence="3 6" id="KW-0812">Transmembrane</keyword>
<feature type="transmembrane region" description="Helical" evidence="6">
    <location>
        <begin position="68"/>
        <end position="89"/>
    </location>
</feature>
<evidence type="ECO:0000256" key="5">
    <source>
        <dbReference type="ARBA" id="ARBA00023136"/>
    </source>
</evidence>
<name>A0A515EW71_9BURK</name>
<dbReference type="Pfam" id="PF03899">
    <property type="entry name" value="ATP-synt_I"/>
    <property type="match status" value="1"/>
</dbReference>
<reference evidence="8" key="1">
    <citation type="submission" date="2019-02" db="EMBL/GenBank/DDBJ databases">
        <title>Complete genome sequence of Rhodoferax sp. Gr-4.</title>
        <authorList>
            <person name="Jin L."/>
        </authorList>
    </citation>
    <scope>NUCLEOTIDE SEQUENCE [LARGE SCALE GENOMIC DNA]</scope>
    <source>
        <strain evidence="8">Gr-4</strain>
    </source>
</reference>
<gene>
    <name evidence="7" type="ORF">EXZ61_20250</name>
</gene>
<evidence type="ECO:0000313" key="7">
    <source>
        <dbReference type="EMBL" id="QDL56898.1"/>
    </source>
</evidence>
<accession>A0A515EW71</accession>
<dbReference type="AlphaFoldDB" id="A0A515EW71"/>
<dbReference type="EMBL" id="CP036282">
    <property type="protein sequence ID" value="QDL56898.1"/>
    <property type="molecule type" value="Genomic_DNA"/>
</dbReference>
<dbReference type="InterPro" id="IPR005598">
    <property type="entry name" value="ATP_synth_I"/>
</dbReference>
<dbReference type="GO" id="GO:0005886">
    <property type="term" value="C:plasma membrane"/>
    <property type="evidence" value="ECO:0007669"/>
    <property type="project" value="UniProtKB-SubCell"/>
</dbReference>
<feature type="transmembrane region" description="Helical" evidence="6">
    <location>
        <begin position="101"/>
        <end position="123"/>
    </location>
</feature>
<evidence type="ECO:0000256" key="4">
    <source>
        <dbReference type="ARBA" id="ARBA00022989"/>
    </source>
</evidence>
<evidence type="ECO:0000256" key="2">
    <source>
        <dbReference type="ARBA" id="ARBA00022475"/>
    </source>
</evidence>
<organism evidence="7 8">
    <name type="scientific">Rhodoferax aquaticus</name>
    <dbReference type="NCBI Taxonomy" id="2527691"/>
    <lineage>
        <taxon>Bacteria</taxon>
        <taxon>Pseudomonadati</taxon>
        <taxon>Pseudomonadota</taxon>
        <taxon>Betaproteobacteria</taxon>
        <taxon>Burkholderiales</taxon>
        <taxon>Comamonadaceae</taxon>
        <taxon>Rhodoferax</taxon>
    </lineage>
</organism>
<reference evidence="8" key="2">
    <citation type="journal article" date="2020" name="Int. J. Syst. Evol. Microbiol.">
        <title>Genomic insights into a novel species Rhodoferax aquaticus sp. nov., isolated from freshwater.</title>
        <authorList>
            <person name="Li T."/>
            <person name="Zhuo Y."/>
            <person name="Jin C.Z."/>
            <person name="Wu X."/>
            <person name="Ko S.R."/>
            <person name="Jin F.J."/>
            <person name="Ahn C.Y."/>
            <person name="Oh H.M."/>
            <person name="Lee H.G."/>
            <person name="Jin L."/>
        </authorList>
    </citation>
    <scope>NUCLEOTIDE SEQUENCE [LARGE SCALE GENOMIC DNA]</scope>
    <source>
        <strain evidence="8">Gr-4</strain>
    </source>
</reference>
<evidence type="ECO:0000313" key="8">
    <source>
        <dbReference type="Proteomes" id="UP000317365"/>
    </source>
</evidence>
<protein>
    <submittedName>
        <fullName evidence="7">ATP synthase subunit I</fullName>
    </submittedName>
</protein>
<feature type="transmembrane region" description="Helical" evidence="6">
    <location>
        <begin position="41"/>
        <end position="62"/>
    </location>
</feature>
<evidence type="ECO:0000256" key="1">
    <source>
        <dbReference type="ARBA" id="ARBA00004651"/>
    </source>
</evidence>
<proteinExistence type="predicted"/>
<keyword evidence="5 6" id="KW-0472">Membrane</keyword>
<dbReference type="Proteomes" id="UP000317365">
    <property type="component" value="Chromosome"/>
</dbReference>
<evidence type="ECO:0000256" key="6">
    <source>
        <dbReference type="SAM" id="Phobius"/>
    </source>
</evidence>
<dbReference type="KEGG" id="rhg:EXZ61_20250"/>
<evidence type="ECO:0000256" key="3">
    <source>
        <dbReference type="ARBA" id="ARBA00022692"/>
    </source>
</evidence>
<keyword evidence="4 6" id="KW-1133">Transmembrane helix</keyword>
<keyword evidence="2" id="KW-1003">Cell membrane</keyword>
<comment type="subcellular location">
    <subcellularLocation>
        <location evidence="1">Cell membrane</location>
        <topology evidence="1">Multi-pass membrane protein</topology>
    </subcellularLocation>
</comment>
<sequence length="162" mass="17537">MTVPNTFGANDESEEREAPIKVLTAQEVQQLVAKQPKQSPWMVVGLQVVVGLVISMVSYGIYSDLLVAASVAYGAIAVIMPTAVFVRGLQRAVRKGEQGSAITNFVVWELAKILLTVAMLFAAPQLVVGLNWLALVAGFVVTLKVYWLAVWLRPSDPVSAIR</sequence>
<feature type="transmembrane region" description="Helical" evidence="6">
    <location>
        <begin position="129"/>
        <end position="152"/>
    </location>
</feature>